<feature type="binding site" evidence="5">
    <location>
        <position position="507"/>
    </location>
    <ligand>
        <name>Zn(2+)</name>
        <dbReference type="ChEBI" id="CHEBI:29105"/>
        <label>2</label>
    </ligand>
</feature>
<dbReference type="InterPro" id="IPR028082">
    <property type="entry name" value="Peripla_BP_I"/>
</dbReference>
<proteinExistence type="inferred from homology"/>
<sequence length="758" mass="84284">MLQPLRLSGTRIIYLDHPNIREVILGADEAGLFGPQYVWLTYGLTQPSAVIGPPNSPEAARVARLLEGMIVLEHVPTLSNEVDFFQHLRSVDLAELRNSSEDKAQRISDSLSFEVPNAALFYAYDLAWLMAAVHSSQSEGPEEEESYAAWFSGQLAGMEFGAPFLTGEMRFDENLVRDWSRVDFQFHVDRITNGTLELVTIWDGGPLKDVNLLWRDGTSLPSVPWDGRSTNGTASDKGANLVVVIGSCSGVVAALLVAVLLSQNCVLKRVLPVKNEVEYSTPVMEAVAVLQEASKSMVLWKRTRTRMRQAAYNLVAAPDIYAPQIEIHMGENVENIANTEQMLQAHQLVLEQTLAGRQVFIDRTKSIRKVSVEDACSTSSGVTQSELLDSITEENKQFLRDAGTNLFFDTFNLQEISEGRPLQVASLKIMDQYDLFASLNLSRASFARFAAEVEAGYQDQPYHNATHAADVLLRLSAVLHTDQLLNTPHTASRCYLLAVILAAMVHDYGHPGLNNDFQVATDSLTSRRFNEQIVLENHSAYQTLEMIRDSEFNFMKSVPESLRRQIMTTVIQLVLATDMKKHFTLLSEFQTRVVSMRKNEGSSHFAFGNPTSGAAEMHMSSSSGSAFGRITFKRGNKEVSSSSGPHPPSGLPSEPLPSNDFANWSEELKLLTLQLAIKTADIGHSFALWTDHTKWSEALQDEFFAQGRKEIAMGLPPSKLMDPNKPGVMDPMNQMAFFNVIAVPRALSARRCWMCWRA</sequence>
<feature type="binding site" evidence="5">
    <location>
        <position position="507"/>
    </location>
    <ligand>
        <name>Zn(2+)</name>
        <dbReference type="ChEBI" id="CHEBI:29105"/>
        <label>1</label>
    </ligand>
</feature>
<protein>
    <recommendedName>
        <fullName evidence="6">Phosphodiesterase</fullName>
        <ecNumber evidence="6">3.1.4.-</ecNumber>
    </recommendedName>
</protein>
<evidence type="ECO:0000256" key="6">
    <source>
        <dbReference type="RuleBase" id="RU363067"/>
    </source>
</evidence>
<feature type="binding site" evidence="5">
    <location>
        <position position="467"/>
    </location>
    <ligand>
        <name>Zn(2+)</name>
        <dbReference type="ChEBI" id="CHEBI:29105"/>
        <label>1</label>
    </ligand>
</feature>
<dbReference type="SUPFAM" id="SSF109604">
    <property type="entry name" value="HD-domain/PDEase-like"/>
    <property type="match status" value="1"/>
</dbReference>
<comment type="similarity">
    <text evidence="6">Belongs to the cyclic nucleotide phosphodiesterase family.</text>
</comment>
<dbReference type="GO" id="GO:0046872">
    <property type="term" value="F:metal ion binding"/>
    <property type="evidence" value="ECO:0007669"/>
    <property type="project" value="UniProtKB-KW"/>
</dbReference>
<dbReference type="PROSITE" id="PS00126">
    <property type="entry name" value="PDEASE_I_1"/>
    <property type="match status" value="1"/>
</dbReference>
<feature type="region of interest" description="Disordered" evidence="7">
    <location>
        <begin position="636"/>
        <end position="658"/>
    </location>
</feature>
<feature type="domain" description="PDEase" evidence="8">
    <location>
        <begin position="383"/>
        <end position="758"/>
    </location>
</feature>
<comment type="cofactor">
    <cofactor evidence="6">
        <name>a divalent metal cation</name>
        <dbReference type="ChEBI" id="CHEBI:60240"/>
    </cofactor>
    <text evidence="6">Binds 2 divalent metal cations per subunit. Site 1 may preferentially bind zinc ions, while site 2 has a preference for magnesium and/or manganese ions.</text>
</comment>
<dbReference type="EC" id="3.1.4.-" evidence="6"/>
<dbReference type="PRINTS" id="PR00387">
    <property type="entry name" value="PDIESTERASE1"/>
</dbReference>
<dbReference type="EMBL" id="GBEZ01001146">
    <property type="protein sequence ID" value="JAC83802.1"/>
    <property type="molecule type" value="Transcribed_RNA"/>
</dbReference>
<evidence type="ECO:0000313" key="9">
    <source>
        <dbReference type="EMBL" id="JAC83802.1"/>
    </source>
</evidence>
<evidence type="ECO:0000256" key="5">
    <source>
        <dbReference type="PIRSR" id="PIRSR623088-3"/>
    </source>
</evidence>
<accession>A0A061SF71</accession>
<evidence type="ECO:0000256" key="1">
    <source>
        <dbReference type="ARBA" id="ARBA00022723"/>
    </source>
</evidence>
<gene>
    <name evidence="9" type="ORF">TSPGSL018_2468</name>
</gene>
<evidence type="ECO:0000256" key="2">
    <source>
        <dbReference type="ARBA" id="ARBA00022801"/>
    </source>
</evidence>
<dbReference type="InterPro" id="IPR023088">
    <property type="entry name" value="PDEase"/>
</dbReference>
<dbReference type="CDD" id="cd00077">
    <property type="entry name" value="HDc"/>
    <property type="match status" value="1"/>
</dbReference>
<feature type="binding site" evidence="4">
    <location>
        <position position="681"/>
    </location>
    <ligand>
        <name>AMP</name>
        <dbReference type="ChEBI" id="CHEBI:456215"/>
    </ligand>
</feature>
<evidence type="ECO:0000256" key="7">
    <source>
        <dbReference type="SAM" id="MobiDB-lite"/>
    </source>
</evidence>
<feature type="binding site" evidence="4">
    <location>
        <position position="734"/>
    </location>
    <ligand>
        <name>AMP</name>
        <dbReference type="ChEBI" id="CHEBI:456215"/>
    </ligand>
</feature>
<feature type="binding site" evidence="5">
    <location>
        <position position="506"/>
    </location>
    <ligand>
        <name>Zn(2+)</name>
        <dbReference type="ChEBI" id="CHEBI:29105"/>
        <label>1</label>
    </ligand>
</feature>
<dbReference type="Pfam" id="PF00233">
    <property type="entry name" value="PDEase_I"/>
    <property type="match status" value="1"/>
</dbReference>
<dbReference type="GO" id="GO:0004114">
    <property type="term" value="F:3',5'-cyclic-nucleotide phosphodiesterase activity"/>
    <property type="evidence" value="ECO:0007669"/>
    <property type="project" value="InterPro"/>
</dbReference>
<feature type="active site" description="Proton donor" evidence="3">
    <location>
        <position position="463"/>
    </location>
</feature>
<evidence type="ECO:0000256" key="4">
    <source>
        <dbReference type="PIRSR" id="PIRSR623088-2"/>
    </source>
</evidence>
<dbReference type="InterPro" id="IPR023174">
    <property type="entry name" value="PDEase_CS"/>
</dbReference>
<feature type="binding site" evidence="4">
    <location>
        <begin position="463"/>
        <end position="467"/>
    </location>
    <ligand>
        <name>AMP</name>
        <dbReference type="ChEBI" id="CHEBI:456215"/>
    </ligand>
</feature>
<dbReference type="InterPro" id="IPR036971">
    <property type="entry name" value="PDEase_catalytic_dom_sf"/>
</dbReference>
<dbReference type="PROSITE" id="PS51845">
    <property type="entry name" value="PDEASE_I_2"/>
    <property type="match status" value="1"/>
</dbReference>
<keyword evidence="1 5" id="KW-0479">Metal-binding</keyword>
<dbReference type="InterPro" id="IPR003607">
    <property type="entry name" value="HD/PDEase_dom"/>
</dbReference>
<feature type="binding site" evidence="4">
    <location>
        <position position="507"/>
    </location>
    <ligand>
        <name>AMP</name>
        <dbReference type="ChEBI" id="CHEBI:456215"/>
    </ligand>
</feature>
<organism evidence="9">
    <name type="scientific">Tetraselmis sp. GSL018</name>
    <dbReference type="NCBI Taxonomy" id="582737"/>
    <lineage>
        <taxon>Eukaryota</taxon>
        <taxon>Viridiplantae</taxon>
        <taxon>Chlorophyta</taxon>
        <taxon>core chlorophytes</taxon>
        <taxon>Chlorodendrophyceae</taxon>
        <taxon>Chlorodendrales</taxon>
        <taxon>Chlorodendraceae</taxon>
        <taxon>Tetraselmis</taxon>
    </lineage>
</organism>
<dbReference type="InterPro" id="IPR002073">
    <property type="entry name" value="PDEase_catalytic_dom"/>
</dbReference>
<dbReference type="AlphaFoldDB" id="A0A061SF71"/>
<dbReference type="SUPFAM" id="SSF53822">
    <property type="entry name" value="Periplasmic binding protein-like I"/>
    <property type="match status" value="1"/>
</dbReference>
<reference evidence="9" key="1">
    <citation type="submission" date="2014-05" db="EMBL/GenBank/DDBJ databases">
        <title>The transcriptome of the halophilic microalga Tetraselmis sp. GSL018 isolated from the Great Salt Lake, Utah.</title>
        <authorList>
            <person name="Jinkerson R.E."/>
            <person name="D'Adamo S."/>
            <person name="Posewitz M.C."/>
        </authorList>
    </citation>
    <scope>NUCLEOTIDE SEQUENCE</scope>
    <source>
        <strain evidence="9">GSL018</strain>
    </source>
</reference>
<dbReference type="GO" id="GO:0007165">
    <property type="term" value="P:signal transduction"/>
    <property type="evidence" value="ECO:0007669"/>
    <property type="project" value="InterPro"/>
</dbReference>
<evidence type="ECO:0000259" key="8">
    <source>
        <dbReference type="PROSITE" id="PS51845"/>
    </source>
</evidence>
<keyword evidence="2 6" id="KW-0378">Hydrolase</keyword>
<feature type="binding site" evidence="5">
    <location>
        <position position="681"/>
    </location>
    <ligand>
        <name>Zn(2+)</name>
        <dbReference type="ChEBI" id="CHEBI:29105"/>
        <label>1</label>
    </ligand>
</feature>
<dbReference type="PANTHER" id="PTHR11347">
    <property type="entry name" value="CYCLIC NUCLEOTIDE PHOSPHODIESTERASE"/>
    <property type="match status" value="1"/>
</dbReference>
<dbReference type="Gene3D" id="1.10.1300.10">
    <property type="entry name" value="3'5'-cyclic nucleotide phosphodiesterase, catalytic domain"/>
    <property type="match status" value="1"/>
</dbReference>
<evidence type="ECO:0000256" key="3">
    <source>
        <dbReference type="PIRSR" id="PIRSR623088-1"/>
    </source>
</evidence>
<name>A0A061SF71_9CHLO</name>